<feature type="transmembrane region" description="Helical" evidence="2">
    <location>
        <begin position="238"/>
        <end position="257"/>
    </location>
</feature>
<dbReference type="Proteomes" id="UP000636479">
    <property type="component" value="Unassembled WGS sequence"/>
</dbReference>
<evidence type="ECO:0000313" key="5">
    <source>
        <dbReference type="Proteomes" id="UP000636479"/>
    </source>
</evidence>
<dbReference type="PANTHER" id="PTHR40465">
    <property type="entry name" value="CHROMOSOME 1, WHOLE GENOME SHOTGUN SEQUENCE"/>
    <property type="match status" value="1"/>
</dbReference>
<keyword evidence="2" id="KW-0812">Transmembrane</keyword>
<accession>A0A8H6T0E7</accession>
<dbReference type="OrthoDB" id="2535105at2759"/>
<evidence type="ECO:0000259" key="3">
    <source>
        <dbReference type="Pfam" id="PF20152"/>
    </source>
</evidence>
<evidence type="ECO:0000256" key="1">
    <source>
        <dbReference type="SAM" id="MobiDB-lite"/>
    </source>
</evidence>
<feature type="transmembrane region" description="Helical" evidence="2">
    <location>
        <begin position="170"/>
        <end position="191"/>
    </location>
</feature>
<feature type="domain" description="DUF6534" evidence="3">
    <location>
        <begin position="175"/>
        <end position="261"/>
    </location>
</feature>
<feature type="transmembrane region" description="Helical" evidence="2">
    <location>
        <begin position="207"/>
        <end position="232"/>
    </location>
</feature>
<sequence length="386" mass="43042">MPPSSPLDMPAPDSTLGALLIGVLVSVLLFGLLTNQVYIYASRFSNDTVKMKGLVALVWLCELAHVICITHMLYRLVIKDFAHPERIQFEGLGLTLGLSTVFNAIVAMCVQGFFAYRIYRLSKTLVISFISWILSFLFFVASLTVFVLGLKSAVYGTFQSQWGWLLDTTWSLAAGNDLLIALTLAVQFWIWRRDEPTVQTIALVDKLIAWTIETGLVTSAAALVNLVCFVVMKDNFIWIAWYVVTARLYSNSLLASLNSRETLRMMATDTRHAHWSSSPKCRCECHYTSGLHATSRPRLRSKADENNAYSLSYHATAYPSITDEQAFGVVTPTRDVKELREPAKRDSGATFVDAARGQRPENPMLRSLRGGGSMPELDAELQPRAL</sequence>
<proteinExistence type="predicted"/>
<feature type="transmembrane region" description="Helical" evidence="2">
    <location>
        <begin position="53"/>
        <end position="74"/>
    </location>
</feature>
<feature type="transmembrane region" description="Helical" evidence="2">
    <location>
        <begin position="126"/>
        <end position="150"/>
    </location>
</feature>
<dbReference type="AlphaFoldDB" id="A0A8H6T0E7"/>
<dbReference type="Pfam" id="PF20152">
    <property type="entry name" value="DUF6534"/>
    <property type="match status" value="1"/>
</dbReference>
<feature type="region of interest" description="Disordered" evidence="1">
    <location>
        <begin position="356"/>
        <end position="386"/>
    </location>
</feature>
<protein>
    <recommendedName>
        <fullName evidence="3">DUF6534 domain-containing protein</fullName>
    </recommendedName>
</protein>
<keyword evidence="5" id="KW-1185">Reference proteome</keyword>
<keyword evidence="2" id="KW-0472">Membrane</keyword>
<gene>
    <name evidence="4" type="ORF">MIND_00309600</name>
</gene>
<dbReference type="InterPro" id="IPR045339">
    <property type="entry name" value="DUF6534"/>
</dbReference>
<dbReference type="EMBL" id="JACAZF010000003">
    <property type="protein sequence ID" value="KAF7309388.1"/>
    <property type="molecule type" value="Genomic_DNA"/>
</dbReference>
<evidence type="ECO:0000313" key="4">
    <source>
        <dbReference type="EMBL" id="KAF7309388.1"/>
    </source>
</evidence>
<dbReference type="PANTHER" id="PTHR40465:SF1">
    <property type="entry name" value="DUF6534 DOMAIN-CONTAINING PROTEIN"/>
    <property type="match status" value="1"/>
</dbReference>
<comment type="caution">
    <text evidence="4">The sequence shown here is derived from an EMBL/GenBank/DDBJ whole genome shotgun (WGS) entry which is preliminary data.</text>
</comment>
<evidence type="ECO:0000256" key="2">
    <source>
        <dbReference type="SAM" id="Phobius"/>
    </source>
</evidence>
<organism evidence="4 5">
    <name type="scientific">Mycena indigotica</name>
    <dbReference type="NCBI Taxonomy" id="2126181"/>
    <lineage>
        <taxon>Eukaryota</taxon>
        <taxon>Fungi</taxon>
        <taxon>Dikarya</taxon>
        <taxon>Basidiomycota</taxon>
        <taxon>Agaricomycotina</taxon>
        <taxon>Agaricomycetes</taxon>
        <taxon>Agaricomycetidae</taxon>
        <taxon>Agaricales</taxon>
        <taxon>Marasmiineae</taxon>
        <taxon>Mycenaceae</taxon>
        <taxon>Mycena</taxon>
    </lineage>
</organism>
<dbReference type="GeneID" id="59342469"/>
<feature type="transmembrane region" description="Helical" evidence="2">
    <location>
        <begin position="20"/>
        <end position="41"/>
    </location>
</feature>
<keyword evidence="2" id="KW-1133">Transmembrane helix</keyword>
<dbReference type="RefSeq" id="XP_037222838.1">
    <property type="nucleotide sequence ID" value="XM_037359953.1"/>
</dbReference>
<feature type="transmembrane region" description="Helical" evidence="2">
    <location>
        <begin position="94"/>
        <end position="114"/>
    </location>
</feature>
<name>A0A8H6T0E7_9AGAR</name>
<reference evidence="4" key="1">
    <citation type="submission" date="2020-05" db="EMBL/GenBank/DDBJ databases">
        <title>Mycena genomes resolve the evolution of fungal bioluminescence.</title>
        <authorList>
            <person name="Tsai I.J."/>
        </authorList>
    </citation>
    <scope>NUCLEOTIDE SEQUENCE</scope>
    <source>
        <strain evidence="4">171206Taipei</strain>
    </source>
</reference>